<gene>
    <name evidence="1" type="ORF">QX233_21725</name>
</gene>
<dbReference type="EMBL" id="JAUHGV010000050">
    <property type="protein sequence ID" value="MDN4015074.1"/>
    <property type="molecule type" value="Genomic_DNA"/>
</dbReference>
<dbReference type="Proteomes" id="UP001225933">
    <property type="component" value="Unassembled WGS sequence"/>
</dbReference>
<evidence type="ECO:0000313" key="1">
    <source>
        <dbReference type="EMBL" id="MDN4015074.1"/>
    </source>
</evidence>
<dbReference type="AlphaFoldDB" id="A0AAJ1R7F4"/>
<comment type="caution">
    <text evidence="1">The sequence shown here is derived from an EMBL/GenBank/DDBJ whole genome shotgun (WGS) entry which is preliminary data.</text>
</comment>
<name>A0AAJ1R7F4_9FLAO</name>
<accession>A0AAJ1R7F4</accession>
<evidence type="ECO:0000313" key="2">
    <source>
        <dbReference type="Proteomes" id="UP001225933"/>
    </source>
</evidence>
<organism evidence="1 2">
    <name type="scientific">Chryseobacterium gambrini</name>
    <dbReference type="NCBI Taxonomy" id="373672"/>
    <lineage>
        <taxon>Bacteria</taxon>
        <taxon>Pseudomonadati</taxon>
        <taxon>Bacteroidota</taxon>
        <taxon>Flavobacteriia</taxon>
        <taxon>Flavobacteriales</taxon>
        <taxon>Weeksellaceae</taxon>
        <taxon>Chryseobacterium group</taxon>
        <taxon>Chryseobacterium</taxon>
    </lineage>
</organism>
<sequence>MKNKIIEEFKGFVSLDSIRTQFIQIELDEDLFNYVTFRILKNNEERNYSFKYVLEYNQQKTNIPNGLYVNTANDWYNEYKKNNTEGRQITTIPDGTRTRHQLDAKHFVLVIDGYCFNILAEKYIISENRFFETYREDSEKIKKIVS</sequence>
<protein>
    <submittedName>
        <fullName evidence="1">Uncharacterized protein</fullName>
    </submittedName>
</protein>
<dbReference type="RefSeq" id="WP_214590326.1">
    <property type="nucleotide sequence ID" value="NZ_JAUHGV010000050.1"/>
</dbReference>
<proteinExistence type="predicted"/>
<reference evidence="1" key="1">
    <citation type="submission" date="2023-06" db="EMBL/GenBank/DDBJ databases">
        <title>Two Chryseobacterium gambrini strains from China.</title>
        <authorList>
            <person name="Zeng J."/>
            <person name="Wu Y."/>
        </authorList>
    </citation>
    <scope>NUCLEOTIDE SEQUENCE</scope>
    <source>
        <strain evidence="1">SQ219</strain>
    </source>
</reference>